<evidence type="ECO:0000256" key="14">
    <source>
        <dbReference type="RuleBase" id="RU003357"/>
    </source>
</evidence>
<evidence type="ECO:0000256" key="4">
    <source>
        <dbReference type="ARBA" id="ARBA00022452"/>
    </source>
</evidence>
<dbReference type="InterPro" id="IPR011250">
    <property type="entry name" value="OMP/PagP_B-barrel"/>
</dbReference>
<keyword evidence="7 16" id="KW-0732">Signal</keyword>
<organism evidence="18 19">
    <name type="scientific">Enterovirga rhinocerotis</name>
    <dbReference type="NCBI Taxonomy" id="1339210"/>
    <lineage>
        <taxon>Bacteria</taxon>
        <taxon>Pseudomonadati</taxon>
        <taxon>Pseudomonadota</taxon>
        <taxon>Alphaproteobacteria</taxon>
        <taxon>Hyphomicrobiales</taxon>
        <taxon>Methylobacteriaceae</taxon>
        <taxon>Enterovirga</taxon>
    </lineage>
</organism>
<keyword evidence="10 13" id="KW-0472">Membrane</keyword>
<evidence type="ECO:0000256" key="15">
    <source>
        <dbReference type="SAM" id="MobiDB-lite"/>
    </source>
</evidence>
<dbReference type="Pfam" id="PF13505">
    <property type="entry name" value="OMP_b-brl"/>
    <property type="match status" value="1"/>
</dbReference>
<dbReference type="PANTHER" id="PTHR30069">
    <property type="entry name" value="TONB-DEPENDENT OUTER MEMBRANE RECEPTOR"/>
    <property type="match status" value="1"/>
</dbReference>
<dbReference type="GO" id="GO:0015344">
    <property type="term" value="F:siderophore uptake transmembrane transporter activity"/>
    <property type="evidence" value="ECO:0007669"/>
    <property type="project" value="TreeGrafter"/>
</dbReference>
<evidence type="ECO:0000256" key="10">
    <source>
        <dbReference type="ARBA" id="ARBA00023136"/>
    </source>
</evidence>
<keyword evidence="5" id="KW-0406">Ion transport</keyword>
<dbReference type="GO" id="GO:0009279">
    <property type="term" value="C:cell outer membrane"/>
    <property type="evidence" value="ECO:0007669"/>
    <property type="project" value="UniProtKB-SubCell"/>
</dbReference>
<dbReference type="AlphaFoldDB" id="A0A4R7CC79"/>
<proteinExistence type="inferred from homology"/>
<keyword evidence="8" id="KW-0408">Iron</keyword>
<keyword evidence="5" id="KW-0410">Iron transport</keyword>
<evidence type="ECO:0000256" key="16">
    <source>
        <dbReference type="SAM" id="SignalP"/>
    </source>
</evidence>
<evidence type="ECO:0000256" key="7">
    <source>
        <dbReference type="ARBA" id="ARBA00022729"/>
    </source>
</evidence>
<comment type="caution">
    <text evidence="18">The sequence shown here is derived from an EMBL/GenBank/DDBJ whole genome shotgun (WGS) entry which is preliminary data.</text>
</comment>
<dbReference type="InterPro" id="IPR037066">
    <property type="entry name" value="Plug_dom_sf"/>
</dbReference>
<accession>A0A4R7CC79</accession>
<comment type="similarity">
    <text evidence="2 13 14">Belongs to the TonB-dependent receptor family.</text>
</comment>
<keyword evidence="4 13" id="KW-1134">Transmembrane beta strand</keyword>
<feature type="domain" description="Secretin/TonB short N-terminal" evidence="17">
    <location>
        <begin position="69"/>
        <end position="120"/>
    </location>
</feature>
<evidence type="ECO:0000256" key="1">
    <source>
        <dbReference type="ARBA" id="ARBA00004571"/>
    </source>
</evidence>
<name>A0A4R7CC79_9HYPH</name>
<keyword evidence="3 13" id="KW-0813">Transport</keyword>
<dbReference type="InterPro" id="IPR039426">
    <property type="entry name" value="TonB-dep_rcpt-like"/>
</dbReference>
<dbReference type="GO" id="GO:0044718">
    <property type="term" value="P:siderophore transmembrane transport"/>
    <property type="evidence" value="ECO:0007669"/>
    <property type="project" value="TreeGrafter"/>
</dbReference>
<dbReference type="Gene3D" id="2.40.160.20">
    <property type="match status" value="1"/>
</dbReference>
<reference evidence="18 19" key="1">
    <citation type="submission" date="2019-03" db="EMBL/GenBank/DDBJ databases">
        <title>Genomic Encyclopedia of Type Strains, Phase IV (KMG-IV): sequencing the most valuable type-strain genomes for metagenomic binning, comparative biology and taxonomic classification.</title>
        <authorList>
            <person name="Goeker M."/>
        </authorList>
    </citation>
    <scope>NUCLEOTIDE SEQUENCE [LARGE SCALE GENOMIC DNA]</scope>
    <source>
        <strain evidence="18 19">DSM 25903</strain>
    </source>
</reference>
<dbReference type="OrthoDB" id="9796221at2"/>
<dbReference type="Gene3D" id="2.40.170.20">
    <property type="entry name" value="TonB-dependent receptor, beta-barrel domain"/>
    <property type="match status" value="1"/>
</dbReference>
<dbReference type="InterPro" id="IPR011662">
    <property type="entry name" value="Secretin/TonB_short_N"/>
</dbReference>
<keyword evidence="19" id="KW-1185">Reference proteome</keyword>
<dbReference type="PANTHER" id="PTHR30069:SF41">
    <property type="entry name" value="HEME_HEMOPEXIN UTILIZATION PROTEIN C"/>
    <property type="match status" value="1"/>
</dbReference>
<dbReference type="SUPFAM" id="SSF56935">
    <property type="entry name" value="Porins"/>
    <property type="match status" value="1"/>
</dbReference>
<keyword evidence="6 13" id="KW-0812">Transmembrane</keyword>
<dbReference type="PROSITE" id="PS52016">
    <property type="entry name" value="TONB_DEPENDENT_REC_3"/>
    <property type="match status" value="1"/>
</dbReference>
<dbReference type="CDD" id="cd01347">
    <property type="entry name" value="ligand_gated_channel"/>
    <property type="match status" value="1"/>
</dbReference>
<dbReference type="SMART" id="SM00965">
    <property type="entry name" value="STN"/>
    <property type="match status" value="1"/>
</dbReference>
<dbReference type="Proteomes" id="UP000295122">
    <property type="component" value="Unassembled WGS sequence"/>
</dbReference>
<keyword evidence="9 14" id="KW-0798">TonB box</keyword>
<evidence type="ECO:0000256" key="8">
    <source>
        <dbReference type="ARBA" id="ARBA00023004"/>
    </source>
</evidence>
<dbReference type="Gene3D" id="3.55.50.30">
    <property type="match status" value="1"/>
</dbReference>
<feature type="signal peptide" evidence="16">
    <location>
        <begin position="1"/>
        <end position="28"/>
    </location>
</feature>
<evidence type="ECO:0000256" key="13">
    <source>
        <dbReference type="PROSITE-ProRule" id="PRU01360"/>
    </source>
</evidence>
<dbReference type="InterPro" id="IPR012910">
    <property type="entry name" value="Plug_dom"/>
</dbReference>
<dbReference type="InterPro" id="IPR036942">
    <property type="entry name" value="Beta-barrel_TonB_sf"/>
</dbReference>
<evidence type="ECO:0000256" key="5">
    <source>
        <dbReference type="ARBA" id="ARBA00022496"/>
    </source>
</evidence>
<evidence type="ECO:0000313" key="18">
    <source>
        <dbReference type="EMBL" id="TDR95065.1"/>
    </source>
</evidence>
<feature type="region of interest" description="Disordered" evidence="15">
    <location>
        <begin position="190"/>
        <end position="211"/>
    </location>
</feature>
<keyword evidence="11 18" id="KW-0675">Receptor</keyword>
<dbReference type="Pfam" id="PF07660">
    <property type="entry name" value="STN"/>
    <property type="match status" value="1"/>
</dbReference>
<evidence type="ECO:0000259" key="17">
    <source>
        <dbReference type="SMART" id="SM00965"/>
    </source>
</evidence>
<comment type="subcellular location">
    <subcellularLocation>
        <location evidence="1 13">Cell outer membrane</location>
        <topology evidence="1 13">Multi-pass membrane protein</topology>
    </subcellularLocation>
</comment>
<dbReference type="InterPro" id="IPR000531">
    <property type="entry name" value="Beta-barrel_TonB"/>
</dbReference>
<dbReference type="Pfam" id="PF07715">
    <property type="entry name" value="Plug"/>
    <property type="match status" value="1"/>
</dbReference>
<evidence type="ECO:0000256" key="3">
    <source>
        <dbReference type="ARBA" id="ARBA00022448"/>
    </source>
</evidence>
<dbReference type="EMBL" id="SNZR01000011">
    <property type="protein sequence ID" value="TDR95065.1"/>
    <property type="molecule type" value="Genomic_DNA"/>
</dbReference>
<evidence type="ECO:0000256" key="6">
    <source>
        <dbReference type="ARBA" id="ARBA00022692"/>
    </source>
</evidence>
<dbReference type="SUPFAM" id="SSF56925">
    <property type="entry name" value="OMPA-like"/>
    <property type="match status" value="1"/>
</dbReference>
<dbReference type="Gene3D" id="2.170.130.10">
    <property type="entry name" value="TonB-dependent receptor, plug domain"/>
    <property type="match status" value="1"/>
</dbReference>
<evidence type="ECO:0000256" key="12">
    <source>
        <dbReference type="ARBA" id="ARBA00023237"/>
    </source>
</evidence>
<protein>
    <submittedName>
        <fullName evidence="18">Hemoglobin/transferrin/lactoferrin receptor protein</fullName>
    </submittedName>
</protein>
<dbReference type="Pfam" id="PF00593">
    <property type="entry name" value="TonB_dep_Rec_b-barrel"/>
    <property type="match status" value="1"/>
</dbReference>
<evidence type="ECO:0000256" key="9">
    <source>
        <dbReference type="ARBA" id="ARBA00023077"/>
    </source>
</evidence>
<sequence length="1198" mass="127931">MAVGVTRRRARSRLARLALTGVSVFAFNAVLHPQTADAQGVVTAASVTVAVPAGSLEGGLLALGRQANLRMLYPSSLTSGKRTAGVSGRMTTRQAVTQLLAGTGLHAAFTGTNTVTLTGPATSTGGGPVGAAPEGAIALDTINVSGVGGSGLFDGGTPETPFTTPAPTSFISQESIERFRGSSPADIFRGTPGVLSGEARNGGGSIDPNIRGMQGMGRVSVTIDGAENAMTVYQGYQGISNRTFVDPDFLAGVDILKGADAGSRGVAGTISMRTLSANDVVKPGESWGVQVKGGFGTNTATPVAGNLGGYSWPISYYSTPDPKPVPTATSTGMDRPSFLSPTNGSFSVVAAVKEDNYDLLGGYAYRQQGNYFAGKNGRGAGVYDAGPSPLCYSNGFCYNPPHPISYDHNYRNTGLTSYRRGEQVLNTQLQTESYLFKGTIRTDNDQTLQLGYTGYRSKAGDMVAALFGGPRAQSVQQRLENDTQLDSGTLRYRWNPSNNDLVDLRLNLWTTTLTLRTPPRISAGVTTPPETFGLSYNHIPGSRSVMRGGDISNKSHVALGSFGVVDLEYGASYIKESTKPLPFSNELSLGIGFRDGSREETGGFGKVAYKPVDWLTLNGGLRYSYYQSDDHSLITKSSAINYKPDRKDGGYSPSAGITIEPIKGAQLYANYASTLRMPSLFESVAGYSLTPNSGLKPERSNSWEIGANLSRDGLFLPDDKVRLKFGYFNWDVKDYVARQTVRFSDPALGGFTYNTLQVTNIDRAKFEGLEMSARYENGGFTADFSANYYLGVEYCITAATCSKSTLSGDYATNQVPPEYMANLTVSQKFLNDDLTLGGRVTYTGPRSIGHGEVQYGAAAIIAPIDWRPYWMLDLFAEYKLSKDITMWAAMENVTDQYYVDPLSLVQQPGPGRTFRMGLTGKFGGSEPIRPLSFARLFAPGSETKADWSGFHIGGHGAYDYTRLRGQTTALDGSSAGYAGQESPRLNAGGFSFGLNAGYDAQFANGVVVGLEGDISKSESSGTQLTMATEGDTGPFSTNLLRSRQYEATQKSEIDWISTIRGRLGYAFNDRLMVYGTGGIAFASQHEERTQFVGVPSTISIVLPPNLTRASFVERENAIRVGYVIGGGAEYALGGGWSVKGEYLLASFAEKKLVFPNAKAGVMIANGAGHPATANTTNGRVVNSKLDIPMVKLGVNYRF</sequence>
<evidence type="ECO:0000256" key="2">
    <source>
        <dbReference type="ARBA" id="ARBA00009810"/>
    </source>
</evidence>
<dbReference type="InterPro" id="IPR027385">
    <property type="entry name" value="Beta-barrel_OMP"/>
</dbReference>
<keyword evidence="12 13" id="KW-0998">Cell outer membrane</keyword>
<evidence type="ECO:0000256" key="11">
    <source>
        <dbReference type="ARBA" id="ARBA00023170"/>
    </source>
</evidence>
<evidence type="ECO:0000313" key="19">
    <source>
        <dbReference type="Proteomes" id="UP000295122"/>
    </source>
</evidence>
<feature type="chain" id="PRO_5020877542" evidence="16">
    <location>
        <begin position="29"/>
        <end position="1198"/>
    </location>
</feature>
<gene>
    <name evidence="18" type="ORF">EV668_2357</name>
</gene>